<dbReference type="SUPFAM" id="SSF55874">
    <property type="entry name" value="ATPase domain of HSP90 chaperone/DNA topoisomerase II/histidine kinase"/>
    <property type="match status" value="1"/>
</dbReference>
<proteinExistence type="predicted"/>
<dbReference type="InterPro" id="IPR000700">
    <property type="entry name" value="PAS-assoc_C"/>
</dbReference>
<dbReference type="NCBIfam" id="TIGR00229">
    <property type="entry name" value="sensory_box"/>
    <property type="match status" value="4"/>
</dbReference>
<dbReference type="RefSeq" id="WP_194027714.1">
    <property type="nucleotide sequence ID" value="NZ_JADEWZ010000002.1"/>
</dbReference>
<evidence type="ECO:0000313" key="6">
    <source>
        <dbReference type="EMBL" id="MBE9114626.1"/>
    </source>
</evidence>
<dbReference type="Proteomes" id="UP000654482">
    <property type="component" value="Unassembled WGS sequence"/>
</dbReference>
<keyword evidence="2" id="KW-0472">Membrane</keyword>
<protein>
    <submittedName>
        <fullName evidence="6">PAS domain S-box protein</fullName>
    </submittedName>
</protein>
<evidence type="ECO:0000259" key="4">
    <source>
        <dbReference type="PROSITE" id="PS50112"/>
    </source>
</evidence>
<dbReference type="Gene3D" id="3.30.565.10">
    <property type="entry name" value="Histidine kinase-like ATPase, C-terminal domain"/>
    <property type="match status" value="1"/>
</dbReference>
<dbReference type="InterPro" id="IPR058544">
    <property type="entry name" value="ETR1_N"/>
</dbReference>
<evidence type="ECO:0000259" key="5">
    <source>
        <dbReference type="PROSITE" id="PS50113"/>
    </source>
</evidence>
<dbReference type="PROSITE" id="PS50112">
    <property type="entry name" value="PAS"/>
    <property type="match status" value="2"/>
</dbReference>
<dbReference type="InterPro" id="IPR003594">
    <property type="entry name" value="HATPase_dom"/>
</dbReference>
<keyword evidence="2" id="KW-0812">Transmembrane</keyword>
<feature type="domain" description="PAC" evidence="5">
    <location>
        <begin position="222"/>
        <end position="276"/>
    </location>
</feature>
<evidence type="ECO:0000259" key="3">
    <source>
        <dbReference type="PROSITE" id="PS50109"/>
    </source>
</evidence>
<dbReference type="InterPro" id="IPR005467">
    <property type="entry name" value="His_kinase_dom"/>
</dbReference>
<evidence type="ECO:0000256" key="2">
    <source>
        <dbReference type="SAM" id="Phobius"/>
    </source>
</evidence>
<dbReference type="SUPFAM" id="SSF55785">
    <property type="entry name" value="PYP-like sensor domain (PAS domain)"/>
    <property type="match status" value="4"/>
</dbReference>
<dbReference type="PANTHER" id="PTHR43065:SF23">
    <property type="entry name" value="SENSOR HISTIDINE KINASE PDTAS"/>
    <property type="match status" value="1"/>
</dbReference>
<dbReference type="PROSITE" id="PS50109">
    <property type="entry name" value="HIS_KIN"/>
    <property type="match status" value="1"/>
</dbReference>
<feature type="domain" description="Histidine kinase" evidence="3">
    <location>
        <begin position="671"/>
        <end position="865"/>
    </location>
</feature>
<dbReference type="CDD" id="cd00130">
    <property type="entry name" value="PAS"/>
    <property type="match status" value="3"/>
</dbReference>
<accession>A0A8J7ARD7</accession>
<dbReference type="EMBL" id="JADEWZ010000002">
    <property type="protein sequence ID" value="MBE9114626.1"/>
    <property type="molecule type" value="Genomic_DNA"/>
</dbReference>
<dbReference type="InterPro" id="IPR011495">
    <property type="entry name" value="Sig_transdc_His_kin_sub2_dim/P"/>
</dbReference>
<feature type="domain" description="PAC" evidence="5">
    <location>
        <begin position="476"/>
        <end position="531"/>
    </location>
</feature>
<dbReference type="InterPro" id="IPR013656">
    <property type="entry name" value="PAS_4"/>
</dbReference>
<feature type="domain" description="PAS" evidence="4">
    <location>
        <begin position="152"/>
        <end position="198"/>
    </location>
</feature>
<sequence length="867" mass="98947">MSQISQSWGVVTLLIPHGHGYSWKFNLVSLHVASDGIIALAYFTISAILFFCARKRKNLPQLWIFLLFGAFIICCGITHLLEIWTLWYPHYWISGFAKAITAAISLYSALQLISLVPQFLALKSPAQLEAANRKLAQEIAQRCKAEQALQESKIRYRSILNDQTDLIARYLPDGTLTFINQAYCRYFDLNQEDLLGSNSPPHLSLEGQEKLKQGFSYLTPDNPVETIERQVSVKGEMRWTQWTNRAIFDDAGNIKQFQTVGRDIHDRVQAQNAQHESNERLQLALEGSGDGLWDWNIATGEIYLSPRWLGMLGYAPGELPENVDTWGELIHPEDQPWVMEILNAHLQDSNIPYHFDYRIRTRSGEWKWIGNYGKVVTRDEKGTPLRMAGTHKDISDRVRAEEALHQQEELFRLTLKHSPILLFNQDTELHYTWFCNSPATCGIYDPEAIIGKRDTDIFCEDDAQRLIALKRKVLESGIGLRTETFITFEGKICYYDLSIEPFRDRTGEIVGITCTSLDISDRKHTEETLQERESILSSFYDSAPLMMGVVEVTEDDILHISDNVATAAFFGTTPEAMRQQWSSHMGAPKETIDLWLAHYKKSQATGKPVYFERPHETPEGTKYLAATVSKIAQIADDRPQFCYVVEDITERKKVEKQIEESLREKETLLQEIHHRVKNNLQVICSLLNLQMRSIQDKNVLEQLRESQNRTRTMALIHEKLYQSKNLSKIDFSAYLGDLVANLSRSYSVQNVSFDLDFCKDFFLDIDAAIPCGLIVNELVSNSIKHAFSSEEKGKIFIQTHLEKESAMILKIGDNGKGLPSEFNFAKAKTLGLKLVKNLARQIRGELNIESSHEGTHLKLTLNKKSKG</sequence>
<dbReference type="InterPro" id="IPR013655">
    <property type="entry name" value="PAS_fold_3"/>
</dbReference>
<dbReference type="Pfam" id="PF07568">
    <property type="entry name" value="HisKA_2"/>
    <property type="match status" value="1"/>
</dbReference>
<keyword evidence="1" id="KW-0418">Kinase</keyword>
<gene>
    <name evidence="6" type="ORF">IQ249_01830</name>
</gene>
<dbReference type="Pfam" id="PF02518">
    <property type="entry name" value="HATPase_c"/>
    <property type="match status" value="1"/>
</dbReference>
<feature type="transmembrane region" description="Helical" evidence="2">
    <location>
        <begin position="30"/>
        <end position="51"/>
    </location>
</feature>
<feature type="domain" description="PAC" evidence="5">
    <location>
        <begin position="353"/>
        <end position="406"/>
    </location>
</feature>
<organism evidence="6 7">
    <name type="scientific">Lusitaniella coriacea LEGE 07157</name>
    <dbReference type="NCBI Taxonomy" id="945747"/>
    <lineage>
        <taxon>Bacteria</taxon>
        <taxon>Bacillati</taxon>
        <taxon>Cyanobacteriota</taxon>
        <taxon>Cyanophyceae</taxon>
        <taxon>Spirulinales</taxon>
        <taxon>Lusitaniellaceae</taxon>
        <taxon>Lusitaniella</taxon>
    </lineage>
</organism>
<evidence type="ECO:0000313" key="7">
    <source>
        <dbReference type="Proteomes" id="UP000654482"/>
    </source>
</evidence>
<dbReference type="InterPro" id="IPR001610">
    <property type="entry name" value="PAC"/>
</dbReference>
<dbReference type="Pfam" id="PF08447">
    <property type="entry name" value="PAS_3"/>
    <property type="match status" value="1"/>
</dbReference>
<dbReference type="InterPro" id="IPR035965">
    <property type="entry name" value="PAS-like_dom_sf"/>
</dbReference>
<keyword evidence="7" id="KW-1185">Reference proteome</keyword>
<dbReference type="Gene3D" id="3.30.450.20">
    <property type="entry name" value="PAS domain"/>
    <property type="match status" value="4"/>
</dbReference>
<dbReference type="SMART" id="SM00086">
    <property type="entry name" value="PAC"/>
    <property type="match status" value="3"/>
</dbReference>
<dbReference type="InterPro" id="IPR036890">
    <property type="entry name" value="HATPase_C_sf"/>
</dbReference>
<dbReference type="AlphaFoldDB" id="A0A8J7ARD7"/>
<dbReference type="InterPro" id="IPR000014">
    <property type="entry name" value="PAS"/>
</dbReference>
<feature type="domain" description="PAS" evidence="4">
    <location>
        <begin position="277"/>
        <end position="349"/>
    </location>
</feature>
<dbReference type="Pfam" id="PF25487">
    <property type="entry name" value="ETR1_N"/>
    <property type="match status" value="1"/>
</dbReference>
<reference evidence="6" key="1">
    <citation type="submission" date="2020-10" db="EMBL/GenBank/DDBJ databases">
        <authorList>
            <person name="Castelo-Branco R."/>
            <person name="Eusebio N."/>
            <person name="Adriana R."/>
            <person name="Vieira A."/>
            <person name="Brugerolle De Fraissinette N."/>
            <person name="Rezende De Castro R."/>
            <person name="Schneider M.P."/>
            <person name="Vasconcelos V."/>
            <person name="Leao P.N."/>
        </authorList>
    </citation>
    <scope>NUCLEOTIDE SEQUENCE</scope>
    <source>
        <strain evidence="6">LEGE 07157</strain>
    </source>
</reference>
<dbReference type="SMART" id="SM00091">
    <property type="entry name" value="PAS"/>
    <property type="match status" value="3"/>
</dbReference>
<evidence type="ECO:0000256" key="1">
    <source>
        <dbReference type="ARBA" id="ARBA00022777"/>
    </source>
</evidence>
<dbReference type="SMART" id="SM00387">
    <property type="entry name" value="HATPase_c"/>
    <property type="match status" value="1"/>
</dbReference>
<feature type="transmembrane region" description="Helical" evidence="2">
    <location>
        <begin position="63"/>
        <end position="87"/>
    </location>
</feature>
<dbReference type="PROSITE" id="PS50113">
    <property type="entry name" value="PAC"/>
    <property type="match status" value="3"/>
</dbReference>
<comment type="caution">
    <text evidence="6">The sequence shown here is derived from an EMBL/GenBank/DDBJ whole genome shotgun (WGS) entry which is preliminary data.</text>
</comment>
<dbReference type="PANTHER" id="PTHR43065">
    <property type="entry name" value="SENSOR HISTIDINE KINASE"/>
    <property type="match status" value="1"/>
</dbReference>
<name>A0A8J7ARD7_9CYAN</name>
<keyword evidence="1" id="KW-0808">Transferase</keyword>
<dbReference type="GO" id="GO:0016301">
    <property type="term" value="F:kinase activity"/>
    <property type="evidence" value="ECO:0007669"/>
    <property type="project" value="UniProtKB-KW"/>
</dbReference>
<keyword evidence="2" id="KW-1133">Transmembrane helix</keyword>
<dbReference type="Pfam" id="PF08448">
    <property type="entry name" value="PAS_4"/>
    <property type="match status" value="2"/>
</dbReference>